<dbReference type="PANTHER" id="PTHR30469">
    <property type="entry name" value="MULTIDRUG RESISTANCE PROTEIN MDTA"/>
    <property type="match status" value="1"/>
</dbReference>
<dbReference type="Gene3D" id="2.40.50.100">
    <property type="match status" value="1"/>
</dbReference>
<evidence type="ECO:0000259" key="4">
    <source>
        <dbReference type="Pfam" id="PF25954"/>
    </source>
</evidence>
<evidence type="ECO:0000313" key="6">
    <source>
        <dbReference type="Proteomes" id="UP000179786"/>
    </source>
</evidence>
<dbReference type="GO" id="GO:0015562">
    <property type="term" value="F:efflux transmembrane transporter activity"/>
    <property type="evidence" value="ECO:0007669"/>
    <property type="project" value="TreeGrafter"/>
</dbReference>
<accession>A0A1S1MQU0</accession>
<evidence type="ECO:0000259" key="3">
    <source>
        <dbReference type="Pfam" id="PF25917"/>
    </source>
</evidence>
<feature type="domain" description="Multidrug resistance protein MdtA-like barrel-sandwich hybrid" evidence="3">
    <location>
        <begin position="74"/>
        <end position="205"/>
    </location>
</feature>
<feature type="transmembrane region" description="Helical" evidence="2">
    <location>
        <begin position="9"/>
        <end position="29"/>
    </location>
</feature>
<dbReference type="InterPro" id="IPR058792">
    <property type="entry name" value="Beta-barrel_RND_2"/>
</dbReference>
<dbReference type="Gene3D" id="2.40.30.170">
    <property type="match status" value="1"/>
</dbReference>
<keyword evidence="2" id="KW-0472">Membrane</keyword>
<evidence type="ECO:0000313" key="5">
    <source>
        <dbReference type="EMBL" id="OHU89447.1"/>
    </source>
</evidence>
<protein>
    <submittedName>
        <fullName evidence="5">Efflux transporter periplasmic adaptor subunit</fullName>
    </submittedName>
</protein>
<dbReference type="Pfam" id="PF25917">
    <property type="entry name" value="BSH_RND"/>
    <property type="match status" value="1"/>
</dbReference>
<dbReference type="InterPro" id="IPR006143">
    <property type="entry name" value="RND_pump_MFP"/>
</dbReference>
<dbReference type="EMBL" id="MKJU01000029">
    <property type="protein sequence ID" value="OHU89447.1"/>
    <property type="molecule type" value="Genomic_DNA"/>
</dbReference>
<comment type="caution">
    <text evidence="5">The sequence shown here is derived from an EMBL/GenBank/DDBJ whole genome shotgun (WGS) entry which is preliminary data.</text>
</comment>
<dbReference type="Proteomes" id="UP000179786">
    <property type="component" value="Unassembled WGS sequence"/>
</dbReference>
<reference evidence="5 6" key="1">
    <citation type="submission" date="2016-09" db="EMBL/GenBank/DDBJ databases">
        <title>Pseudoalteromonas amylolytica sp. nov., isolated from the surface seawater.</title>
        <authorList>
            <person name="Wu Y.-H."/>
            <person name="Cheng H."/>
            <person name="Jin X.-B."/>
            <person name="Wang C.-S."/>
            <person name="Xu X.-W."/>
        </authorList>
    </citation>
    <scope>NUCLEOTIDE SEQUENCE [LARGE SCALE GENOMIC DNA]</scope>
    <source>
        <strain evidence="5 6">JW1</strain>
    </source>
</reference>
<dbReference type="NCBIfam" id="TIGR01730">
    <property type="entry name" value="RND_mfp"/>
    <property type="match status" value="1"/>
</dbReference>
<keyword evidence="6" id="KW-1185">Reference proteome</keyword>
<dbReference type="Gene3D" id="1.10.287.470">
    <property type="entry name" value="Helix hairpin bin"/>
    <property type="match status" value="1"/>
</dbReference>
<comment type="similarity">
    <text evidence="1">Belongs to the membrane fusion protein (MFP) (TC 8.A.1) family.</text>
</comment>
<evidence type="ECO:0000256" key="1">
    <source>
        <dbReference type="ARBA" id="ARBA00009477"/>
    </source>
</evidence>
<feature type="domain" description="CusB-like beta-barrel" evidence="4">
    <location>
        <begin position="218"/>
        <end position="285"/>
    </location>
</feature>
<dbReference type="STRING" id="1859457.BET10_17395"/>
<dbReference type="GO" id="GO:1990281">
    <property type="term" value="C:efflux pump complex"/>
    <property type="evidence" value="ECO:0007669"/>
    <property type="project" value="TreeGrafter"/>
</dbReference>
<dbReference type="Gene3D" id="2.40.420.20">
    <property type="match status" value="1"/>
</dbReference>
<dbReference type="InterPro" id="IPR058625">
    <property type="entry name" value="MdtA-like_BSH"/>
</dbReference>
<dbReference type="SUPFAM" id="SSF111369">
    <property type="entry name" value="HlyD-like secretion proteins"/>
    <property type="match status" value="1"/>
</dbReference>
<keyword evidence="2" id="KW-1133">Transmembrane helix</keyword>
<evidence type="ECO:0000256" key="2">
    <source>
        <dbReference type="SAM" id="Phobius"/>
    </source>
</evidence>
<name>A0A1S1MQU0_9GAMM</name>
<dbReference type="PANTHER" id="PTHR30469:SF15">
    <property type="entry name" value="HLYD FAMILY OF SECRETION PROTEINS"/>
    <property type="match status" value="1"/>
</dbReference>
<dbReference type="AlphaFoldDB" id="A0A1S1MQU0"/>
<dbReference type="Pfam" id="PF25954">
    <property type="entry name" value="Beta-barrel_RND_2"/>
    <property type="match status" value="1"/>
</dbReference>
<gene>
    <name evidence="5" type="ORF">BET10_17395</name>
</gene>
<organism evidence="5 6">
    <name type="scientific">Pseudoalteromonas amylolytica</name>
    <dbReference type="NCBI Taxonomy" id="1859457"/>
    <lineage>
        <taxon>Bacteria</taxon>
        <taxon>Pseudomonadati</taxon>
        <taxon>Pseudomonadota</taxon>
        <taxon>Gammaproteobacteria</taxon>
        <taxon>Alteromonadales</taxon>
        <taxon>Pseudoalteromonadaceae</taxon>
        <taxon>Pseudoalteromonas</taxon>
    </lineage>
</organism>
<keyword evidence="2" id="KW-0812">Transmembrane</keyword>
<sequence length="349" mass="38132">MSNNVHKAILPISALIGLLVIVAYMAGIFDKVVMPGTKPMSQAYQGAEYVVGERAIIHNEMVNANITAKVNTLVASRLLAQLKSLYVRAGQNVNAGELLATIDDADLKANVSRVRAQQDAVGVQLKQANKQLMRSETLQNQGLVAENVVDEWRTKVDELKAQELALAQQLEGARVALSDTQILAPIDGIVVERLQEPGAMLTPGTPIVALYNPAQLQVTAAVREQLASHLQLGDKLKIHIPANGMTQYVSVSEIVPVADSNARRFMVKLDIELAKNVKPGMYAQLFIPTKPQMHILIPRELVKRYGQLTMVEVVEQGQLHRRFVRLGQEVGNQVEVLTGLAVGEILAVR</sequence>
<proteinExistence type="inferred from homology"/>